<dbReference type="Proteomes" id="UP000631114">
    <property type="component" value="Unassembled WGS sequence"/>
</dbReference>
<comment type="caution">
    <text evidence="1">The sequence shown here is derived from an EMBL/GenBank/DDBJ whole genome shotgun (WGS) entry which is preliminary data.</text>
</comment>
<sequence>MRDKRKSSQLRLPKPRGRVEELQNWKTASEAKLEFLMAHIGARFSVRSGANFSYLLSVVCPPFVECPARFLRVVGLPSTCPICSCGTLAGRARYPYRSLSEPPPIALAISYSSSGRTHGDACESRVGSVGQPLFNFVTGLSLLPDLERYYESSVPDSIAAGHLVFGTTKSLMLTFISIQREYAAPKIIPMAANVATKLFLWEAPTKMRNSPIKLLVPGELILASGKEGYVPSLGGQDLGPLGEVWWPYDAAEEGTKAMGIEANIKHGIDDEARKA</sequence>
<name>A0A835HI58_9MAGN</name>
<reference evidence="1 2" key="1">
    <citation type="submission" date="2020-10" db="EMBL/GenBank/DDBJ databases">
        <title>The Coptis chinensis genome and diversification of protoberbering-type alkaloids.</title>
        <authorList>
            <person name="Wang B."/>
            <person name="Shu S."/>
            <person name="Song C."/>
            <person name="Liu Y."/>
        </authorList>
    </citation>
    <scope>NUCLEOTIDE SEQUENCE [LARGE SCALE GENOMIC DNA]</scope>
    <source>
        <strain evidence="1">HL-2020</strain>
        <tissue evidence="1">Leaf</tissue>
    </source>
</reference>
<gene>
    <name evidence="1" type="ORF">IFM89_031442</name>
</gene>
<evidence type="ECO:0000313" key="2">
    <source>
        <dbReference type="Proteomes" id="UP000631114"/>
    </source>
</evidence>
<dbReference type="AlphaFoldDB" id="A0A835HI58"/>
<evidence type="ECO:0000313" key="1">
    <source>
        <dbReference type="EMBL" id="KAF9598774.1"/>
    </source>
</evidence>
<organism evidence="1 2">
    <name type="scientific">Coptis chinensis</name>
    <dbReference type="NCBI Taxonomy" id="261450"/>
    <lineage>
        <taxon>Eukaryota</taxon>
        <taxon>Viridiplantae</taxon>
        <taxon>Streptophyta</taxon>
        <taxon>Embryophyta</taxon>
        <taxon>Tracheophyta</taxon>
        <taxon>Spermatophyta</taxon>
        <taxon>Magnoliopsida</taxon>
        <taxon>Ranunculales</taxon>
        <taxon>Ranunculaceae</taxon>
        <taxon>Coptidoideae</taxon>
        <taxon>Coptis</taxon>
    </lineage>
</organism>
<dbReference type="EMBL" id="JADFTS010000007">
    <property type="protein sequence ID" value="KAF9598774.1"/>
    <property type="molecule type" value="Genomic_DNA"/>
</dbReference>
<protein>
    <submittedName>
        <fullName evidence="1">Uncharacterized protein</fullName>
    </submittedName>
</protein>
<keyword evidence="2" id="KW-1185">Reference proteome</keyword>
<proteinExistence type="predicted"/>
<accession>A0A835HI58</accession>